<protein>
    <submittedName>
        <fullName evidence="2">Uncharacterized protein</fullName>
    </submittedName>
</protein>
<evidence type="ECO:0000313" key="3">
    <source>
        <dbReference type="Proteomes" id="UP001370348"/>
    </source>
</evidence>
<feature type="compositionally biased region" description="Pro residues" evidence="1">
    <location>
        <begin position="56"/>
        <end position="67"/>
    </location>
</feature>
<feature type="compositionally biased region" description="Low complexity" evidence="1">
    <location>
        <begin position="1"/>
        <end position="10"/>
    </location>
</feature>
<organism evidence="2 3">
    <name type="scientific">Pendulispora albinea</name>
    <dbReference type="NCBI Taxonomy" id="2741071"/>
    <lineage>
        <taxon>Bacteria</taxon>
        <taxon>Pseudomonadati</taxon>
        <taxon>Myxococcota</taxon>
        <taxon>Myxococcia</taxon>
        <taxon>Myxococcales</taxon>
        <taxon>Sorangiineae</taxon>
        <taxon>Pendulisporaceae</taxon>
        <taxon>Pendulispora</taxon>
    </lineage>
</organism>
<dbReference type="RefSeq" id="WP_394821626.1">
    <property type="nucleotide sequence ID" value="NZ_CP089984.1"/>
</dbReference>
<proteinExistence type="predicted"/>
<sequence>MGARKSASAEARSKSTKKIVAKGGTKRAVKTGTGGKPGRKPDVQDASAKSPRRGPRPPPKSPRPPRPTIASVSEQIKALAGQVEALTQIIARAFTATSEPDAGPRSASDGAGFDSDLLTILAQLDRGGRYAGMVPIPEVRDAFLRRGWTRRNFDHRLLQAERDFVVDLKTADDPSRLADPELAIEEPGRGHLQYVVLR</sequence>
<gene>
    <name evidence="2" type="ORF">LZC94_29665</name>
</gene>
<name>A0ABZ2LM68_9BACT</name>
<evidence type="ECO:0000313" key="2">
    <source>
        <dbReference type="EMBL" id="WXB12009.1"/>
    </source>
</evidence>
<accession>A0ABZ2LM68</accession>
<reference evidence="2 3" key="1">
    <citation type="submission" date="2021-12" db="EMBL/GenBank/DDBJ databases">
        <title>Discovery of the Pendulisporaceae a myxobacterial family with distinct sporulation behavior and unique specialized metabolism.</title>
        <authorList>
            <person name="Garcia R."/>
            <person name="Popoff A."/>
            <person name="Bader C.D."/>
            <person name="Loehr J."/>
            <person name="Walesch S."/>
            <person name="Walt C."/>
            <person name="Boldt J."/>
            <person name="Bunk B."/>
            <person name="Haeckl F.J.F.P.J."/>
            <person name="Gunesch A.P."/>
            <person name="Birkelbach J."/>
            <person name="Nuebel U."/>
            <person name="Pietschmann T."/>
            <person name="Bach T."/>
            <person name="Mueller R."/>
        </authorList>
    </citation>
    <scope>NUCLEOTIDE SEQUENCE [LARGE SCALE GENOMIC DNA]</scope>
    <source>
        <strain evidence="2 3">MSr11954</strain>
    </source>
</reference>
<keyword evidence="3" id="KW-1185">Reference proteome</keyword>
<evidence type="ECO:0000256" key="1">
    <source>
        <dbReference type="SAM" id="MobiDB-lite"/>
    </source>
</evidence>
<feature type="compositionally biased region" description="Basic residues" evidence="1">
    <location>
        <begin position="14"/>
        <end position="29"/>
    </location>
</feature>
<feature type="region of interest" description="Disordered" evidence="1">
    <location>
        <begin position="1"/>
        <end position="68"/>
    </location>
</feature>
<dbReference type="EMBL" id="CP089984">
    <property type="protein sequence ID" value="WXB12009.1"/>
    <property type="molecule type" value="Genomic_DNA"/>
</dbReference>
<dbReference type="Proteomes" id="UP001370348">
    <property type="component" value="Chromosome"/>
</dbReference>